<protein>
    <submittedName>
        <fullName evidence="3">GRAS family protein</fullName>
    </submittedName>
</protein>
<dbReference type="Proteomes" id="UP000480178">
    <property type="component" value="Chromosome"/>
</dbReference>
<dbReference type="RefSeq" id="WP_162445852.1">
    <property type="nucleotide sequence ID" value="NZ_CP048222.1"/>
</dbReference>
<keyword evidence="1" id="KW-0805">Transcription regulation</keyword>
<keyword evidence="2" id="KW-0804">Transcription</keyword>
<evidence type="ECO:0000313" key="4">
    <source>
        <dbReference type="Proteomes" id="UP000480178"/>
    </source>
</evidence>
<accession>A0A6C0GP99</accession>
<gene>
    <name evidence="3" type="ORF">GXP67_26085</name>
</gene>
<evidence type="ECO:0000313" key="3">
    <source>
        <dbReference type="EMBL" id="QHT69869.1"/>
    </source>
</evidence>
<evidence type="ECO:0000256" key="1">
    <source>
        <dbReference type="ARBA" id="ARBA00023015"/>
    </source>
</evidence>
<dbReference type="Gene3D" id="3.40.50.150">
    <property type="entry name" value="Vaccinia Virus protein VP39"/>
    <property type="match status" value="1"/>
</dbReference>
<dbReference type="Pfam" id="PF03514">
    <property type="entry name" value="GRAS"/>
    <property type="match status" value="1"/>
</dbReference>
<sequence length="357" mass="40508">MKQIDSKCLQALVEASNLINLGKNLEANGLLDALTPDDDITRLCVQSLRERNSLATPLYLRDQGKDDKQINVFDLVLKAVPPVQALSQTALDIMKNLYDTGVPSFTHLNVGIGKGHLEVKMLQQLASSYNRKPDLIKIIGIDIDQESLEEAGRNIRKTVYNLFPNTTKIEYIPICAFAEQIEQSVWDTIKNHQTELLGAVSAFTLHHLPTVENRNHVLQCIASCEPYLFLLIEPDVNHFTANLTERLVNCYNLFGTIFKLVDKQGLNEQESIAIKYKFFGREINDILGNDETQRTEKHEKADIWAKRLIDAGFSLHKFARKLDHPSLKLKYEKDYKFVTTEFEGTPMVAIMMASCQV</sequence>
<dbReference type="KEGG" id="rhoz:GXP67_26085"/>
<dbReference type="PROSITE" id="PS50985">
    <property type="entry name" value="GRAS"/>
    <property type="match status" value="1"/>
</dbReference>
<evidence type="ECO:0000256" key="2">
    <source>
        <dbReference type="ARBA" id="ARBA00023163"/>
    </source>
</evidence>
<proteinExistence type="predicted"/>
<dbReference type="EMBL" id="CP048222">
    <property type="protein sequence ID" value="QHT69869.1"/>
    <property type="molecule type" value="Genomic_DNA"/>
</dbReference>
<dbReference type="SUPFAM" id="SSF53335">
    <property type="entry name" value="S-adenosyl-L-methionine-dependent methyltransferases"/>
    <property type="match status" value="1"/>
</dbReference>
<name>A0A6C0GP99_9BACT</name>
<dbReference type="InterPro" id="IPR029063">
    <property type="entry name" value="SAM-dependent_MTases_sf"/>
</dbReference>
<dbReference type="InterPro" id="IPR005202">
    <property type="entry name" value="TF_GRAS"/>
</dbReference>
<dbReference type="PANTHER" id="PTHR31636">
    <property type="entry name" value="OSJNBA0084A10.13 PROTEIN-RELATED"/>
    <property type="match status" value="1"/>
</dbReference>
<organism evidence="3 4">
    <name type="scientific">Rhodocytophaga rosea</name>
    <dbReference type="NCBI Taxonomy" id="2704465"/>
    <lineage>
        <taxon>Bacteria</taxon>
        <taxon>Pseudomonadati</taxon>
        <taxon>Bacteroidota</taxon>
        <taxon>Cytophagia</taxon>
        <taxon>Cytophagales</taxon>
        <taxon>Rhodocytophagaceae</taxon>
        <taxon>Rhodocytophaga</taxon>
    </lineage>
</organism>
<dbReference type="AlphaFoldDB" id="A0A6C0GP99"/>
<reference evidence="3 4" key="1">
    <citation type="submission" date="2020-01" db="EMBL/GenBank/DDBJ databases">
        <authorList>
            <person name="Kim M.K."/>
        </authorList>
    </citation>
    <scope>NUCLEOTIDE SEQUENCE [LARGE SCALE GENOMIC DNA]</scope>
    <source>
        <strain evidence="3 4">172606-1</strain>
    </source>
</reference>
<keyword evidence="4" id="KW-1185">Reference proteome</keyword>